<reference evidence="1" key="2">
    <citation type="journal article" date="2015" name="Fish Shellfish Immunol.">
        <title>Early steps in the European eel (Anguilla anguilla)-Vibrio vulnificus interaction in the gills: Role of the RtxA13 toxin.</title>
        <authorList>
            <person name="Callol A."/>
            <person name="Pajuelo D."/>
            <person name="Ebbesson L."/>
            <person name="Teles M."/>
            <person name="MacKenzie S."/>
            <person name="Amaro C."/>
        </authorList>
    </citation>
    <scope>NUCLEOTIDE SEQUENCE</scope>
</reference>
<dbReference type="AlphaFoldDB" id="A0A0E9S4J7"/>
<accession>A0A0E9S4J7</accession>
<protein>
    <submittedName>
        <fullName evidence="1">Uncharacterized protein</fullName>
    </submittedName>
</protein>
<proteinExistence type="predicted"/>
<evidence type="ECO:0000313" key="1">
    <source>
        <dbReference type="EMBL" id="JAH35443.1"/>
    </source>
</evidence>
<organism evidence="1">
    <name type="scientific">Anguilla anguilla</name>
    <name type="common">European freshwater eel</name>
    <name type="synonym">Muraena anguilla</name>
    <dbReference type="NCBI Taxonomy" id="7936"/>
    <lineage>
        <taxon>Eukaryota</taxon>
        <taxon>Metazoa</taxon>
        <taxon>Chordata</taxon>
        <taxon>Craniata</taxon>
        <taxon>Vertebrata</taxon>
        <taxon>Euteleostomi</taxon>
        <taxon>Actinopterygii</taxon>
        <taxon>Neopterygii</taxon>
        <taxon>Teleostei</taxon>
        <taxon>Anguilliformes</taxon>
        <taxon>Anguillidae</taxon>
        <taxon>Anguilla</taxon>
    </lineage>
</organism>
<name>A0A0E9S4J7_ANGAN</name>
<dbReference type="EMBL" id="GBXM01073134">
    <property type="protein sequence ID" value="JAH35443.1"/>
    <property type="molecule type" value="Transcribed_RNA"/>
</dbReference>
<sequence length="83" mass="9363">MKCLTAFLVWGPAWPHHARQRLSATPSQHCLCCKAVYDPIISTGHANSQNVYGSMHGNVFFFFFFCFCLNRLPLPCIVCRGTP</sequence>
<reference evidence="1" key="1">
    <citation type="submission" date="2014-11" db="EMBL/GenBank/DDBJ databases">
        <authorList>
            <person name="Amaro Gonzalez C."/>
        </authorList>
    </citation>
    <scope>NUCLEOTIDE SEQUENCE</scope>
</reference>